<proteinExistence type="predicted"/>
<reference evidence="2" key="1">
    <citation type="submission" date="2018-05" db="EMBL/GenBank/DDBJ databases">
        <authorList>
            <person name="Lanie J.A."/>
            <person name="Ng W.-L."/>
            <person name="Kazmierczak K.M."/>
            <person name="Andrzejewski T.M."/>
            <person name="Davidsen T.M."/>
            <person name="Wayne K.J."/>
            <person name="Tettelin H."/>
            <person name="Glass J.I."/>
            <person name="Rusch D."/>
            <person name="Podicherti R."/>
            <person name="Tsui H.-C.T."/>
            <person name="Winkler M.E."/>
        </authorList>
    </citation>
    <scope>NUCLEOTIDE SEQUENCE</scope>
</reference>
<sequence length="179" mass="19737">LGGEQYSVIGHSMGGFMAQTMAVKFSDRLERLVIYGSAFRPNQKFRFEPPEVTRKRLKEGDLDGVAEDTTAAWFVEGRESPFYDFCLECGRGITADVALAAAKAASTFDFEDQVTLINVPTMVIGGDRERSFEPRAMLDLASKITNAAFCMIPGTSHCAHLEKPAIFNQIVADFLLEGR</sequence>
<dbReference type="InterPro" id="IPR050266">
    <property type="entry name" value="AB_hydrolase_sf"/>
</dbReference>
<dbReference type="Pfam" id="PF00561">
    <property type="entry name" value="Abhydrolase_1"/>
    <property type="match status" value="1"/>
</dbReference>
<dbReference type="InterPro" id="IPR029058">
    <property type="entry name" value="AB_hydrolase_fold"/>
</dbReference>
<accession>A0A382Y5V9</accession>
<dbReference type="InterPro" id="IPR000073">
    <property type="entry name" value="AB_hydrolase_1"/>
</dbReference>
<gene>
    <name evidence="2" type="ORF">METZ01_LOCUS431596</name>
</gene>
<organism evidence="2">
    <name type="scientific">marine metagenome</name>
    <dbReference type="NCBI Taxonomy" id="408172"/>
    <lineage>
        <taxon>unclassified sequences</taxon>
        <taxon>metagenomes</taxon>
        <taxon>ecological metagenomes</taxon>
    </lineage>
</organism>
<dbReference type="PRINTS" id="PR00111">
    <property type="entry name" value="ABHYDROLASE"/>
</dbReference>
<name>A0A382Y5V9_9ZZZZ</name>
<dbReference type="EMBL" id="UINC01173248">
    <property type="protein sequence ID" value="SVD78742.1"/>
    <property type="molecule type" value="Genomic_DNA"/>
</dbReference>
<protein>
    <recommendedName>
        <fullName evidence="1">AB hydrolase-1 domain-containing protein</fullName>
    </recommendedName>
</protein>
<dbReference type="AlphaFoldDB" id="A0A382Y5V9"/>
<feature type="domain" description="AB hydrolase-1" evidence="1">
    <location>
        <begin position="1"/>
        <end position="164"/>
    </location>
</feature>
<dbReference type="PANTHER" id="PTHR43798">
    <property type="entry name" value="MONOACYLGLYCEROL LIPASE"/>
    <property type="match status" value="1"/>
</dbReference>
<feature type="non-terminal residue" evidence="2">
    <location>
        <position position="1"/>
    </location>
</feature>
<evidence type="ECO:0000259" key="1">
    <source>
        <dbReference type="Pfam" id="PF00561"/>
    </source>
</evidence>
<dbReference type="Gene3D" id="3.40.50.1820">
    <property type="entry name" value="alpha/beta hydrolase"/>
    <property type="match status" value="1"/>
</dbReference>
<dbReference type="SUPFAM" id="SSF53474">
    <property type="entry name" value="alpha/beta-Hydrolases"/>
    <property type="match status" value="1"/>
</dbReference>
<evidence type="ECO:0000313" key="2">
    <source>
        <dbReference type="EMBL" id="SVD78742.1"/>
    </source>
</evidence>